<dbReference type="Proteomes" id="UP000304203">
    <property type="component" value="Segment"/>
</dbReference>
<sequence>MINWIKSLFKKTPPDISEPVISFVELVKNNPDRFRLNLDSKASKEYLRDNYKWGYNLYILLDKQFKQQNVLGVLDINLCSFDAPRFISDESVSYLTGDEREYIYEQLKPIFQARGDKLRLIRSQRKARDDQRKSERDIKKYCKE</sequence>
<dbReference type="EMBL" id="MK719730">
    <property type="protein sequence ID" value="QCQ61927.1"/>
    <property type="molecule type" value="Genomic_DNA"/>
</dbReference>
<proteinExistence type="predicted"/>
<name>A0A4P8NF89_9CAUD</name>
<reference evidence="1 2" key="1">
    <citation type="submission" date="2019-03" db="EMBL/GenBank/DDBJ databases">
        <title>Genomic and seasonal variations among aquatic phages infecting the Baltic Sea Gammaproteobacteria Rheinheimera sp. bal341.</title>
        <authorList>
            <person name="Nilsson E."/>
            <person name="Li K."/>
            <person name="Fridlund J."/>
            <person name="Sulcius S."/>
            <person name="Bunse C."/>
            <person name="Karlsson C.M.G."/>
            <person name="Lindh M."/>
            <person name="Lundin D."/>
            <person name="Pinhassi J."/>
            <person name="Holmfeldt K."/>
        </authorList>
    </citation>
    <scope>NUCLEOTIDE SEQUENCE [LARGE SCALE GENOMIC DNA]</scope>
</reference>
<evidence type="ECO:0000313" key="1">
    <source>
        <dbReference type="EMBL" id="QCQ61927.1"/>
    </source>
</evidence>
<evidence type="ECO:0000313" key="2">
    <source>
        <dbReference type="Proteomes" id="UP000304203"/>
    </source>
</evidence>
<accession>A0A4P8NF89</accession>
<organism evidence="1 2">
    <name type="scientific">Rheinheimera phage vB_RspM_Barba19A</name>
    <dbReference type="NCBI Taxonomy" id="2565658"/>
    <lineage>
        <taxon>Viruses</taxon>
        <taxon>Duplodnaviria</taxon>
        <taxon>Heunggongvirae</taxon>
        <taxon>Uroviricota</taxon>
        <taxon>Caudoviricetes</taxon>
        <taxon>Barbavirus</taxon>
        <taxon>Barbavirus barba19A</taxon>
    </lineage>
</organism>
<keyword evidence="2" id="KW-1185">Reference proteome</keyword>
<gene>
    <name evidence="1" type="ORF">Barba19A_gp087</name>
</gene>
<protein>
    <submittedName>
        <fullName evidence="1">Uncharacterized protein</fullName>
    </submittedName>
</protein>